<feature type="transmembrane region" description="Helical" evidence="5">
    <location>
        <begin position="237"/>
        <end position="256"/>
    </location>
</feature>
<dbReference type="PANTHER" id="PTHR43229:SF6">
    <property type="entry name" value="ABC-TYPE MULTIDRUG TRANSPORT SYSTEM, PERMEASE COMPONENT"/>
    <property type="match status" value="1"/>
</dbReference>
<comment type="caution">
    <text evidence="7">The sequence shown here is derived from an EMBL/GenBank/DDBJ whole genome shotgun (WGS) entry which is preliminary data.</text>
</comment>
<dbReference type="EMBL" id="BONZ01000083">
    <property type="protein sequence ID" value="GIH19625.1"/>
    <property type="molecule type" value="Genomic_DNA"/>
</dbReference>
<keyword evidence="4 5" id="KW-0472">Membrane</keyword>
<evidence type="ECO:0000256" key="4">
    <source>
        <dbReference type="ARBA" id="ARBA00023136"/>
    </source>
</evidence>
<feature type="transmembrane region" description="Helical" evidence="5">
    <location>
        <begin position="99"/>
        <end position="126"/>
    </location>
</feature>
<dbReference type="RefSeq" id="WP_203923078.1">
    <property type="nucleotide sequence ID" value="NZ_BONZ01000083.1"/>
</dbReference>
<evidence type="ECO:0000256" key="1">
    <source>
        <dbReference type="ARBA" id="ARBA00004141"/>
    </source>
</evidence>
<feature type="transmembrane region" description="Helical" evidence="5">
    <location>
        <begin position="37"/>
        <end position="56"/>
    </location>
</feature>
<organism evidence="7 8">
    <name type="scientific">Rugosimonospora africana</name>
    <dbReference type="NCBI Taxonomy" id="556532"/>
    <lineage>
        <taxon>Bacteria</taxon>
        <taxon>Bacillati</taxon>
        <taxon>Actinomycetota</taxon>
        <taxon>Actinomycetes</taxon>
        <taxon>Micromonosporales</taxon>
        <taxon>Micromonosporaceae</taxon>
        <taxon>Rugosimonospora</taxon>
    </lineage>
</organism>
<gene>
    <name evidence="7" type="ORF">Raf01_77970</name>
</gene>
<evidence type="ECO:0000256" key="3">
    <source>
        <dbReference type="ARBA" id="ARBA00022989"/>
    </source>
</evidence>
<dbReference type="InterPro" id="IPR013525">
    <property type="entry name" value="ABC2_TM"/>
</dbReference>
<keyword evidence="8" id="KW-1185">Reference proteome</keyword>
<evidence type="ECO:0000313" key="7">
    <source>
        <dbReference type="EMBL" id="GIH19625.1"/>
    </source>
</evidence>
<evidence type="ECO:0000256" key="2">
    <source>
        <dbReference type="ARBA" id="ARBA00022692"/>
    </source>
</evidence>
<evidence type="ECO:0000256" key="5">
    <source>
        <dbReference type="SAM" id="Phobius"/>
    </source>
</evidence>
<keyword evidence="3 5" id="KW-1133">Transmembrane helix</keyword>
<comment type="subcellular location">
    <subcellularLocation>
        <location evidence="1">Membrane</location>
        <topology evidence="1">Multi-pass membrane protein</topology>
    </subcellularLocation>
</comment>
<feature type="transmembrane region" description="Helical" evidence="5">
    <location>
        <begin position="62"/>
        <end position="87"/>
    </location>
</feature>
<reference evidence="7" key="1">
    <citation type="submission" date="2021-01" db="EMBL/GenBank/DDBJ databases">
        <title>Whole genome shotgun sequence of Rugosimonospora africana NBRC 104875.</title>
        <authorList>
            <person name="Komaki H."/>
            <person name="Tamura T."/>
        </authorList>
    </citation>
    <scope>NUCLEOTIDE SEQUENCE</scope>
    <source>
        <strain evidence="7">NBRC 104875</strain>
    </source>
</reference>
<dbReference type="PANTHER" id="PTHR43229">
    <property type="entry name" value="NODULATION PROTEIN J"/>
    <property type="match status" value="1"/>
</dbReference>
<dbReference type="GO" id="GO:0140359">
    <property type="term" value="F:ABC-type transporter activity"/>
    <property type="evidence" value="ECO:0007669"/>
    <property type="project" value="InterPro"/>
</dbReference>
<evidence type="ECO:0000313" key="8">
    <source>
        <dbReference type="Proteomes" id="UP000642748"/>
    </source>
</evidence>
<feature type="transmembrane region" description="Helical" evidence="5">
    <location>
        <begin position="146"/>
        <end position="173"/>
    </location>
</feature>
<keyword evidence="2 5" id="KW-0812">Transmembrane</keyword>
<accession>A0A8J3R1G7</accession>
<dbReference type="InterPro" id="IPR051784">
    <property type="entry name" value="Nod_factor_ABC_transporter"/>
</dbReference>
<evidence type="ECO:0000259" key="6">
    <source>
        <dbReference type="Pfam" id="PF01061"/>
    </source>
</evidence>
<dbReference type="GO" id="GO:0016020">
    <property type="term" value="C:membrane"/>
    <property type="evidence" value="ECO:0007669"/>
    <property type="project" value="UniProtKB-SubCell"/>
</dbReference>
<protein>
    <recommendedName>
        <fullName evidence="6">ABC-2 type transporter transmembrane domain-containing protein</fullName>
    </recommendedName>
</protein>
<proteinExistence type="predicted"/>
<name>A0A8J3R1G7_9ACTN</name>
<feature type="transmembrane region" description="Helical" evidence="5">
    <location>
        <begin position="185"/>
        <end position="204"/>
    </location>
</feature>
<sequence>MPPAAPRLRQGGLLWWYAALGGARLALRQLIRSPGQLLTLVTSPLFALMFLSIAVRSGDRDLIVSAVFAPALISLWLLAVGLCGGLISGDRWTGTLELALVAPAPLLLSVIGRICATFVLAALSMVESALVARIGFGVRLTLHHPVLLALTVAATLMAMVGTASLFSAAFVLSRVALLFQNAMTYPFYILGGILVPVGLLPQWLRPLSDLVFLSWSGDLLRDCFGDPGHINHWPLRLAAITALALAALAAGAVLMARISGRVARTGSATLA</sequence>
<dbReference type="AlphaFoldDB" id="A0A8J3R1G7"/>
<feature type="domain" description="ABC-2 type transporter transmembrane" evidence="6">
    <location>
        <begin position="27"/>
        <end position="222"/>
    </location>
</feature>
<dbReference type="Proteomes" id="UP000642748">
    <property type="component" value="Unassembled WGS sequence"/>
</dbReference>
<dbReference type="Pfam" id="PF01061">
    <property type="entry name" value="ABC2_membrane"/>
    <property type="match status" value="1"/>
</dbReference>